<dbReference type="KEGG" id="yti:FNA67_08800"/>
<accession>A0A5B9DMV1</accession>
<dbReference type="EMBL" id="CP041690">
    <property type="protein sequence ID" value="QEE20265.1"/>
    <property type="molecule type" value="Genomic_DNA"/>
</dbReference>
<reference evidence="3 4" key="1">
    <citation type="journal article" date="2015" name="Int. J. Syst. Evol. Microbiol.">
        <title>Youhaiella tibetensis gen. nov., sp. nov., isolated from subsurface sediment.</title>
        <authorList>
            <person name="Wang Y.X."/>
            <person name="Huang F.Q."/>
            <person name="Nogi Y."/>
            <person name="Pang S.J."/>
            <person name="Wang P.K."/>
            <person name="Lv J."/>
        </authorList>
    </citation>
    <scope>NUCLEOTIDE SEQUENCE [LARGE SCALE GENOMIC DNA]</scope>
    <source>
        <strain evidence="4">fig4</strain>
    </source>
</reference>
<dbReference type="InterPro" id="IPR025644">
    <property type="entry name" value="DUF4344"/>
</dbReference>
<proteinExistence type="predicted"/>
<evidence type="ECO:0000256" key="2">
    <source>
        <dbReference type="SAM" id="SignalP"/>
    </source>
</evidence>
<evidence type="ECO:0008006" key="5">
    <source>
        <dbReference type="Google" id="ProtNLM"/>
    </source>
</evidence>
<protein>
    <recommendedName>
        <fullName evidence="5">Metallopeptidase</fullName>
    </recommendedName>
</protein>
<dbReference type="Pfam" id="PF14247">
    <property type="entry name" value="DUF4344"/>
    <property type="match status" value="2"/>
</dbReference>
<name>A0A5B9DMV1_9HYPH</name>
<feature type="compositionally biased region" description="Acidic residues" evidence="1">
    <location>
        <begin position="266"/>
        <end position="275"/>
    </location>
</feature>
<dbReference type="AlphaFoldDB" id="A0A5B9DMV1"/>
<evidence type="ECO:0000313" key="4">
    <source>
        <dbReference type="Proteomes" id="UP000321062"/>
    </source>
</evidence>
<dbReference type="OrthoDB" id="935695at2"/>
<feature type="signal peptide" evidence="2">
    <location>
        <begin position="1"/>
        <end position="24"/>
    </location>
</feature>
<keyword evidence="4" id="KW-1185">Reference proteome</keyword>
<keyword evidence="2" id="KW-0732">Signal</keyword>
<evidence type="ECO:0000313" key="3">
    <source>
        <dbReference type="EMBL" id="QEE20265.1"/>
    </source>
</evidence>
<evidence type="ECO:0000256" key="1">
    <source>
        <dbReference type="SAM" id="MobiDB-lite"/>
    </source>
</evidence>
<dbReference type="Proteomes" id="UP000321062">
    <property type="component" value="Chromosome"/>
</dbReference>
<feature type="region of interest" description="Disordered" evidence="1">
    <location>
        <begin position="266"/>
        <end position="291"/>
    </location>
</feature>
<feature type="chain" id="PRO_5022764102" description="Metallopeptidase" evidence="2">
    <location>
        <begin position="25"/>
        <end position="291"/>
    </location>
</feature>
<organism evidence="3 4">
    <name type="scientific">Paradevosia tibetensis</name>
    <dbReference type="NCBI Taxonomy" id="1447062"/>
    <lineage>
        <taxon>Bacteria</taxon>
        <taxon>Pseudomonadati</taxon>
        <taxon>Pseudomonadota</taxon>
        <taxon>Alphaproteobacteria</taxon>
        <taxon>Hyphomicrobiales</taxon>
        <taxon>Devosiaceae</taxon>
        <taxon>Paradevosia</taxon>
    </lineage>
</organism>
<gene>
    <name evidence="3" type="ORF">FNA67_08800</name>
</gene>
<sequence>MIAWASRLAIAVSMVLAFAAGAQGAENLTPKQHKAALEWAANNSLFVLYHEVGHLLVDQLGLPVLGREEDAADNMASFTLLKKHTHAADVAIADAAYGWLLTGKAYTPRPDDSDYYASHSLDRQRAFQIVCLMVGSNRQAFGKIADDYHIDSDRQDECEYDWNRLEASMDGVLRPFMGKNARPTEVTITYHSASGKLNAAADAFKKSGVFEQVAEDIKSHYGLRNKVTLRAKRCGEANAFYEPDTVEVIFCYELMDDFVQLISEDMPEEDTEEDLVPPPATGFGRAQSAAS</sequence>